<comment type="function">
    <text evidence="3">Required for formate dehydrogenase (FDH) activity. Acts as a sulfur carrier protein that transfers sulfur from IscS to the molybdenum cofactor prior to its insertion into FDH.</text>
</comment>
<dbReference type="GO" id="GO:0016783">
    <property type="term" value="F:sulfurtransferase activity"/>
    <property type="evidence" value="ECO:0007669"/>
    <property type="project" value="InterPro"/>
</dbReference>
<dbReference type="AlphaFoldDB" id="A0A2W7NR14"/>
<reference evidence="4 5" key="1">
    <citation type="submission" date="2018-06" db="EMBL/GenBank/DDBJ databases">
        <title>Genomic Encyclopedia of Archaeal and Bacterial Type Strains, Phase II (KMG-II): from individual species to whole genera.</title>
        <authorList>
            <person name="Goeker M."/>
        </authorList>
    </citation>
    <scope>NUCLEOTIDE SEQUENCE [LARGE SCALE GENOMIC DNA]</scope>
    <source>
        <strain evidence="4 5">DSM 22009</strain>
    </source>
</reference>
<dbReference type="PIRSF" id="PIRSF015626">
    <property type="entry name" value="FdhD"/>
    <property type="match status" value="1"/>
</dbReference>
<comment type="caution">
    <text evidence="3">Lacks conserved residue(s) required for the propagation of feature annotation.</text>
</comment>
<keyword evidence="1 3" id="KW-0963">Cytoplasm</keyword>
<evidence type="ECO:0000256" key="2">
    <source>
        <dbReference type="ARBA" id="ARBA00023150"/>
    </source>
</evidence>
<dbReference type="GO" id="GO:0097163">
    <property type="term" value="F:sulfur carrier activity"/>
    <property type="evidence" value="ECO:0007669"/>
    <property type="project" value="UniProtKB-UniRule"/>
</dbReference>
<dbReference type="Pfam" id="PF02634">
    <property type="entry name" value="FdhD-NarQ"/>
    <property type="match status" value="1"/>
</dbReference>
<comment type="subcellular location">
    <subcellularLocation>
        <location evidence="3">Cytoplasm</location>
    </subcellularLocation>
</comment>
<sequence length="271" mass="28869">MTTSRKMNGLAIRDGHATRLARHLAEEVAIALVYQQTTQAVLMSTPSDLEDLATGFSLTEGIVAHGGEIESLEIAAHEKGIELRMWIAGERAARLAARRRYMAGPVGCGLCGIDSLEEAQRSVPTLPKADCRFDAATLARAPDALRQHQSLHDRTGAVHAAGFLGPEGTIVMAREDVGRHNALDKLVGALAREGIDGRRGAIVMTSRVSIELVQKCAMARVPLLVAVSAPTVQAVRLAEASGIALAGSAREGRFELFADPCRIVSEPVDRP</sequence>
<dbReference type="NCBIfam" id="TIGR00129">
    <property type="entry name" value="fdhD_narQ"/>
    <property type="match status" value="1"/>
</dbReference>
<organism evidence="4 5">
    <name type="scientific">Palleronia aestuarii</name>
    <dbReference type="NCBI Taxonomy" id="568105"/>
    <lineage>
        <taxon>Bacteria</taxon>
        <taxon>Pseudomonadati</taxon>
        <taxon>Pseudomonadota</taxon>
        <taxon>Alphaproteobacteria</taxon>
        <taxon>Rhodobacterales</taxon>
        <taxon>Roseobacteraceae</taxon>
        <taxon>Palleronia</taxon>
    </lineage>
</organism>
<dbReference type="Gene3D" id="3.10.20.10">
    <property type="match status" value="1"/>
</dbReference>
<dbReference type="EMBL" id="QKZL01000016">
    <property type="protein sequence ID" value="PZX13742.1"/>
    <property type="molecule type" value="Genomic_DNA"/>
</dbReference>
<proteinExistence type="inferred from homology"/>
<evidence type="ECO:0000313" key="5">
    <source>
        <dbReference type="Proteomes" id="UP000248916"/>
    </source>
</evidence>
<evidence type="ECO:0000256" key="3">
    <source>
        <dbReference type="HAMAP-Rule" id="MF_00187"/>
    </source>
</evidence>
<evidence type="ECO:0000313" key="4">
    <source>
        <dbReference type="EMBL" id="PZX13742.1"/>
    </source>
</evidence>
<name>A0A2W7NR14_9RHOB</name>
<feature type="active site" description="Cysteine persulfide intermediate" evidence="3">
    <location>
        <position position="108"/>
    </location>
</feature>
<dbReference type="SUPFAM" id="SSF53927">
    <property type="entry name" value="Cytidine deaminase-like"/>
    <property type="match status" value="1"/>
</dbReference>
<comment type="similarity">
    <text evidence="3">Belongs to the FdhD family.</text>
</comment>
<dbReference type="GO" id="GO:0006777">
    <property type="term" value="P:Mo-molybdopterin cofactor biosynthetic process"/>
    <property type="evidence" value="ECO:0007669"/>
    <property type="project" value="UniProtKB-UniRule"/>
</dbReference>
<dbReference type="GO" id="GO:0005737">
    <property type="term" value="C:cytoplasm"/>
    <property type="evidence" value="ECO:0007669"/>
    <property type="project" value="UniProtKB-SubCell"/>
</dbReference>
<evidence type="ECO:0000256" key="1">
    <source>
        <dbReference type="ARBA" id="ARBA00022490"/>
    </source>
</evidence>
<dbReference type="HAMAP" id="MF_00187">
    <property type="entry name" value="FdhD"/>
    <property type="match status" value="1"/>
</dbReference>
<dbReference type="RefSeq" id="WP_234822630.1">
    <property type="nucleotide sequence ID" value="NZ_QKZL01000016.1"/>
</dbReference>
<protein>
    <recommendedName>
        <fullName evidence="3">Sulfur carrier protein FdhD</fullName>
    </recommendedName>
</protein>
<comment type="caution">
    <text evidence="4">The sequence shown here is derived from an EMBL/GenBank/DDBJ whole genome shotgun (WGS) entry which is preliminary data.</text>
</comment>
<keyword evidence="2 3" id="KW-0501">Molybdenum cofactor biosynthesis</keyword>
<accession>A0A2W7NR14</accession>
<dbReference type="PANTHER" id="PTHR30592">
    <property type="entry name" value="FORMATE DEHYDROGENASE"/>
    <property type="match status" value="1"/>
</dbReference>
<keyword evidence="5" id="KW-1185">Reference proteome</keyword>
<gene>
    <name evidence="3" type="primary">fdhD</name>
    <name evidence="4" type="ORF">LX81_03076</name>
</gene>
<dbReference type="InterPro" id="IPR016193">
    <property type="entry name" value="Cytidine_deaminase-like"/>
</dbReference>
<dbReference type="Proteomes" id="UP000248916">
    <property type="component" value="Unassembled WGS sequence"/>
</dbReference>
<dbReference type="Gene3D" id="3.40.140.10">
    <property type="entry name" value="Cytidine Deaminase, domain 2"/>
    <property type="match status" value="1"/>
</dbReference>
<dbReference type="InterPro" id="IPR003786">
    <property type="entry name" value="FdhD"/>
</dbReference>
<dbReference type="PANTHER" id="PTHR30592:SF1">
    <property type="entry name" value="SULFUR CARRIER PROTEIN FDHD"/>
    <property type="match status" value="1"/>
</dbReference>